<evidence type="ECO:0000259" key="3">
    <source>
        <dbReference type="PROSITE" id="PS51677"/>
    </source>
</evidence>
<keyword evidence="1" id="KW-0479">Metal-binding</keyword>
<sequence length="235" mass="25943">MFLAGWEAATVKSSLRETTQENPGADVEIIREDAGGSSDTAQEGAGQNDGEQPRVALTFDDGPNSAFTELLLDGLKERGVKATFFLLGQNLEGNEAIVRRMQEEGHLIGNHTYHHVRISRISEAEALEEIESTSNAIYQLTGVYTSFVRPPYGEWKKGLDFHVTMIPVLWTIDSRDWVTQDVGQILNAVLPSVEDGSIILMHDEFAESVEAALQIVDTLLEEGYCFVTADDLLLE</sequence>
<dbReference type="CDD" id="cd10954">
    <property type="entry name" value="CE4_CtAXE_like"/>
    <property type="match status" value="1"/>
</dbReference>
<organism evidence="4 5">
    <name type="scientific">Candidatus Fusicatenibacter merdavium</name>
    <dbReference type="NCBI Taxonomy" id="2838600"/>
    <lineage>
        <taxon>Bacteria</taxon>
        <taxon>Bacillati</taxon>
        <taxon>Bacillota</taxon>
        <taxon>Clostridia</taxon>
        <taxon>Lachnospirales</taxon>
        <taxon>Lachnospiraceae</taxon>
        <taxon>Fusicatenibacter</taxon>
    </lineage>
</organism>
<dbReference type="PANTHER" id="PTHR10587:SF133">
    <property type="entry name" value="CHITIN DEACETYLASE 1-RELATED"/>
    <property type="match status" value="1"/>
</dbReference>
<comment type="caution">
    <text evidence="4">The sequence shown here is derived from an EMBL/GenBank/DDBJ whole genome shotgun (WGS) entry which is preliminary data.</text>
</comment>
<dbReference type="InterPro" id="IPR011330">
    <property type="entry name" value="Glyco_hydro/deAcase_b/a-brl"/>
</dbReference>
<dbReference type="InterPro" id="IPR050248">
    <property type="entry name" value="Polysacc_deacetylase_ArnD"/>
</dbReference>
<dbReference type="Gene3D" id="3.20.20.370">
    <property type="entry name" value="Glycoside hydrolase/deacetylase"/>
    <property type="match status" value="1"/>
</dbReference>
<dbReference type="GO" id="GO:0046872">
    <property type="term" value="F:metal ion binding"/>
    <property type="evidence" value="ECO:0007669"/>
    <property type="project" value="UniProtKB-KW"/>
</dbReference>
<evidence type="ECO:0000256" key="2">
    <source>
        <dbReference type="ARBA" id="ARBA00022801"/>
    </source>
</evidence>
<gene>
    <name evidence="4" type="ORF">H9734_08260</name>
</gene>
<reference evidence="4" key="2">
    <citation type="submission" date="2021-04" db="EMBL/GenBank/DDBJ databases">
        <authorList>
            <person name="Gilroy R."/>
        </authorList>
    </citation>
    <scope>NUCLEOTIDE SEQUENCE</scope>
    <source>
        <strain evidence="4">CHK183-1962</strain>
    </source>
</reference>
<dbReference type="Proteomes" id="UP000886890">
    <property type="component" value="Unassembled WGS sequence"/>
</dbReference>
<evidence type="ECO:0000256" key="1">
    <source>
        <dbReference type="ARBA" id="ARBA00022723"/>
    </source>
</evidence>
<dbReference type="GO" id="GO:0005975">
    <property type="term" value="P:carbohydrate metabolic process"/>
    <property type="evidence" value="ECO:0007669"/>
    <property type="project" value="InterPro"/>
</dbReference>
<dbReference type="PANTHER" id="PTHR10587">
    <property type="entry name" value="GLYCOSYL TRANSFERASE-RELATED"/>
    <property type="match status" value="1"/>
</dbReference>
<dbReference type="Pfam" id="PF01522">
    <property type="entry name" value="Polysacc_deac_1"/>
    <property type="match status" value="1"/>
</dbReference>
<evidence type="ECO:0000313" key="5">
    <source>
        <dbReference type="Proteomes" id="UP000886890"/>
    </source>
</evidence>
<dbReference type="GO" id="GO:0016020">
    <property type="term" value="C:membrane"/>
    <property type="evidence" value="ECO:0007669"/>
    <property type="project" value="TreeGrafter"/>
</dbReference>
<dbReference type="InterPro" id="IPR002509">
    <property type="entry name" value="NODB_dom"/>
</dbReference>
<dbReference type="AlphaFoldDB" id="A0A9D1XE39"/>
<dbReference type="GO" id="GO:0016810">
    <property type="term" value="F:hydrolase activity, acting on carbon-nitrogen (but not peptide) bonds"/>
    <property type="evidence" value="ECO:0007669"/>
    <property type="project" value="InterPro"/>
</dbReference>
<evidence type="ECO:0000313" key="4">
    <source>
        <dbReference type="EMBL" id="HIX77569.1"/>
    </source>
</evidence>
<proteinExistence type="predicted"/>
<protein>
    <submittedName>
        <fullName evidence="4">Polysaccharide deacetylase family protein</fullName>
    </submittedName>
</protein>
<dbReference type="PROSITE" id="PS51677">
    <property type="entry name" value="NODB"/>
    <property type="match status" value="1"/>
</dbReference>
<keyword evidence="2" id="KW-0378">Hydrolase</keyword>
<dbReference type="SUPFAM" id="SSF88713">
    <property type="entry name" value="Glycoside hydrolase/deacetylase"/>
    <property type="match status" value="1"/>
</dbReference>
<feature type="domain" description="NodB homology" evidence="3">
    <location>
        <begin position="53"/>
        <end position="227"/>
    </location>
</feature>
<name>A0A9D1XE39_9FIRM</name>
<dbReference type="EMBL" id="DXEK01000137">
    <property type="protein sequence ID" value="HIX77569.1"/>
    <property type="molecule type" value="Genomic_DNA"/>
</dbReference>
<accession>A0A9D1XE39</accession>
<reference evidence="4" key="1">
    <citation type="journal article" date="2021" name="PeerJ">
        <title>Extensive microbial diversity within the chicken gut microbiome revealed by metagenomics and culture.</title>
        <authorList>
            <person name="Gilroy R."/>
            <person name="Ravi A."/>
            <person name="Getino M."/>
            <person name="Pursley I."/>
            <person name="Horton D.L."/>
            <person name="Alikhan N.F."/>
            <person name="Baker D."/>
            <person name="Gharbi K."/>
            <person name="Hall N."/>
            <person name="Watson M."/>
            <person name="Adriaenssens E.M."/>
            <person name="Foster-Nyarko E."/>
            <person name="Jarju S."/>
            <person name="Secka A."/>
            <person name="Antonio M."/>
            <person name="Oren A."/>
            <person name="Chaudhuri R.R."/>
            <person name="La Ragione R."/>
            <person name="Hildebrand F."/>
            <person name="Pallen M.J."/>
        </authorList>
    </citation>
    <scope>NUCLEOTIDE SEQUENCE</scope>
    <source>
        <strain evidence="4">CHK183-1962</strain>
    </source>
</reference>